<evidence type="ECO:0000256" key="6">
    <source>
        <dbReference type="ARBA" id="ARBA00023242"/>
    </source>
</evidence>
<dbReference type="GO" id="GO:0000981">
    <property type="term" value="F:DNA-binding transcription factor activity, RNA polymerase II-specific"/>
    <property type="evidence" value="ECO:0007669"/>
    <property type="project" value="TreeGrafter"/>
</dbReference>
<evidence type="ECO:0000256" key="4">
    <source>
        <dbReference type="ARBA" id="ARBA00023125"/>
    </source>
</evidence>
<keyword evidence="10" id="KW-1185">Reference proteome</keyword>
<dbReference type="InterPro" id="IPR040223">
    <property type="entry name" value="PAR_bZIP"/>
</dbReference>
<proteinExistence type="inferred from homology"/>
<evidence type="ECO:0000256" key="2">
    <source>
        <dbReference type="ARBA" id="ARBA00006079"/>
    </source>
</evidence>
<evidence type="ECO:0000256" key="7">
    <source>
        <dbReference type="SAM" id="MobiDB-lite"/>
    </source>
</evidence>
<dbReference type="GO" id="GO:0005634">
    <property type="term" value="C:nucleus"/>
    <property type="evidence" value="ECO:0007669"/>
    <property type="project" value="UniProtKB-SubCell"/>
</dbReference>
<organism evidence="9 10">
    <name type="scientific">Paralvinella palmiformis</name>
    <dbReference type="NCBI Taxonomy" id="53620"/>
    <lineage>
        <taxon>Eukaryota</taxon>
        <taxon>Metazoa</taxon>
        <taxon>Spiralia</taxon>
        <taxon>Lophotrochozoa</taxon>
        <taxon>Annelida</taxon>
        <taxon>Polychaeta</taxon>
        <taxon>Sedentaria</taxon>
        <taxon>Canalipalpata</taxon>
        <taxon>Terebellida</taxon>
        <taxon>Terebelliformia</taxon>
        <taxon>Alvinellidae</taxon>
        <taxon>Paralvinella</taxon>
    </lineage>
</organism>
<dbReference type="FunFam" id="1.20.5.170:FF:000025">
    <property type="entry name" value="nuclear factor interleukin-3-regulated protein-like"/>
    <property type="match status" value="1"/>
</dbReference>
<dbReference type="AlphaFoldDB" id="A0AAD9K7G9"/>
<dbReference type="SUPFAM" id="SSF57959">
    <property type="entry name" value="Leucine zipper domain"/>
    <property type="match status" value="1"/>
</dbReference>
<comment type="subcellular location">
    <subcellularLocation>
        <location evidence="1">Nucleus</location>
    </subcellularLocation>
</comment>
<dbReference type="EMBL" id="JAODUP010000043">
    <property type="protein sequence ID" value="KAK2166062.1"/>
    <property type="molecule type" value="Genomic_DNA"/>
</dbReference>
<gene>
    <name evidence="9" type="ORF">LSH36_43g08037</name>
</gene>
<keyword evidence="4" id="KW-0238">DNA-binding</keyword>
<protein>
    <recommendedName>
        <fullName evidence="8">BZIP domain-containing protein</fullName>
    </recommendedName>
</protein>
<dbReference type="Pfam" id="PF07716">
    <property type="entry name" value="bZIP_2"/>
    <property type="match status" value="1"/>
</dbReference>
<evidence type="ECO:0000256" key="1">
    <source>
        <dbReference type="ARBA" id="ARBA00004123"/>
    </source>
</evidence>
<feature type="domain" description="BZIP" evidence="8">
    <location>
        <begin position="240"/>
        <end position="303"/>
    </location>
</feature>
<keyword evidence="6" id="KW-0539">Nucleus</keyword>
<sequence>MALDLSAKTFGDGSKPPSPILVKSPSDCDTTSYDRLSTSTFSDLHDKHLEQFSESGFVGQVVKPMLGPLPSGHVAYPKSERLSPVSPLGLIQGGDRPFKSYPIEAMSTMYSQMAASAASMSAGMYGGQYGGAASPGLFPGVGVVENILSSPIAQYLQQKKRRSESRKGKNVAGFEMALAAESTPPGDESYHCGSRMPSLLSPGSCDDNQMALDDELPAKIQRTSSDSASIGMMSIEERRDESYWERRRKNNEAAKRSRDARRQKEEEIALRAAFLEQENLKLRAQVTILKNETAKLHYMLYNRM</sequence>
<evidence type="ECO:0000313" key="9">
    <source>
        <dbReference type="EMBL" id="KAK2166062.1"/>
    </source>
</evidence>
<dbReference type="GO" id="GO:0000978">
    <property type="term" value="F:RNA polymerase II cis-regulatory region sequence-specific DNA binding"/>
    <property type="evidence" value="ECO:0007669"/>
    <property type="project" value="TreeGrafter"/>
</dbReference>
<comment type="caution">
    <text evidence="9">The sequence shown here is derived from an EMBL/GenBank/DDBJ whole genome shotgun (WGS) entry which is preliminary data.</text>
</comment>
<dbReference type="InterPro" id="IPR004827">
    <property type="entry name" value="bZIP"/>
</dbReference>
<evidence type="ECO:0000259" key="8">
    <source>
        <dbReference type="PROSITE" id="PS50217"/>
    </source>
</evidence>
<evidence type="ECO:0000313" key="10">
    <source>
        <dbReference type="Proteomes" id="UP001208570"/>
    </source>
</evidence>
<evidence type="ECO:0000256" key="3">
    <source>
        <dbReference type="ARBA" id="ARBA00023015"/>
    </source>
</evidence>
<keyword evidence="3" id="KW-0805">Transcription regulation</keyword>
<dbReference type="InterPro" id="IPR046347">
    <property type="entry name" value="bZIP_sf"/>
</dbReference>
<dbReference type="PANTHER" id="PTHR11988:SF56">
    <property type="entry name" value="TRANSCRIPTION FACTOR CES-2"/>
    <property type="match status" value="1"/>
</dbReference>
<comment type="similarity">
    <text evidence="2">Belongs to the bZIP family. NFIL3 subfamily.</text>
</comment>
<evidence type="ECO:0000256" key="5">
    <source>
        <dbReference type="ARBA" id="ARBA00023163"/>
    </source>
</evidence>
<dbReference type="Gene3D" id="1.20.5.170">
    <property type="match status" value="1"/>
</dbReference>
<name>A0AAD9K7G9_9ANNE</name>
<dbReference type="PANTHER" id="PTHR11988">
    <property type="entry name" value="THYROTROPH EMBRYONIC FACTOR RELATED"/>
    <property type="match status" value="1"/>
</dbReference>
<accession>A0AAD9K7G9</accession>
<feature type="region of interest" description="Disordered" evidence="7">
    <location>
        <begin position="1"/>
        <end position="29"/>
    </location>
</feature>
<dbReference type="Proteomes" id="UP001208570">
    <property type="component" value="Unassembled WGS sequence"/>
</dbReference>
<keyword evidence="5" id="KW-0804">Transcription</keyword>
<reference evidence="9" key="1">
    <citation type="journal article" date="2023" name="Mol. Biol. Evol.">
        <title>Third-Generation Sequencing Reveals the Adaptive Role of the Epigenome in Three Deep-Sea Polychaetes.</title>
        <authorList>
            <person name="Perez M."/>
            <person name="Aroh O."/>
            <person name="Sun Y."/>
            <person name="Lan Y."/>
            <person name="Juniper S.K."/>
            <person name="Young C.R."/>
            <person name="Angers B."/>
            <person name="Qian P.Y."/>
        </authorList>
    </citation>
    <scope>NUCLEOTIDE SEQUENCE</scope>
    <source>
        <strain evidence="9">P08H-3</strain>
    </source>
</reference>
<dbReference type="SMART" id="SM00338">
    <property type="entry name" value="BRLZ"/>
    <property type="match status" value="1"/>
</dbReference>
<dbReference type="CDD" id="cd14695">
    <property type="entry name" value="bZIP_HLF"/>
    <property type="match status" value="1"/>
</dbReference>
<dbReference type="PROSITE" id="PS50217">
    <property type="entry name" value="BZIP"/>
    <property type="match status" value="1"/>
</dbReference>